<protein>
    <submittedName>
        <fullName evidence="1">Uncharacterized protein</fullName>
    </submittedName>
</protein>
<organism evidence="1 2">
    <name type="scientific">Elysia crispata</name>
    <name type="common">lettuce slug</name>
    <dbReference type="NCBI Taxonomy" id="231223"/>
    <lineage>
        <taxon>Eukaryota</taxon>
        <taxon>Metazoa</taxon>
        <taxon>Spiralia</taxon>
        <taxon>Lophotrochozoa</taxon>
        <taxon>Mollusca</taxon>
        <taxon>Gastropoda</taxon>
        <taxon>Heterobranchia</taxon>
        <taxon>Euthyneura</taxon>
        <taxon>Panpulmonata</taxon>
        <taxon>Sacoglossa</taxon>
        <taxon>Placobranchoidea</taxon>
        <taxon>Plakobranchidae</taxon>
        <taxon>Elysia</taxon>
    </lineage>
</organism>
<gene>
    <name evidence="1" type="ORF">RRG08_003826</name>
</gene>
<evidence type="ECO:0000313" key="2">
    <source>
        <dbReference type="Proteomes" id="UP001283361"/>
    </source>
</evidence>
<dbReference type="EMBL" id="JAWDGP010004135">
    <property type="protein sequence ID" value="KAK3767564.1"/>
    <property type="molecule type" value="Genomic_DNA"/>
</dbReference>
<evidence type="ECO:0000313" key="1">
    <source>
        <dbReference type="EMBL" id="KAK3767564.1"/>
    </source>
</evidence>
<proteinExistence type="predicted"/>
<accession>A0AAE1DEC3</accession>
<sequence length="109" mass="12501">MARINGLDFKFSKFNRAKADFGNLTRNLLSPSCLDQKVEVFISRLERHFVSRPYPLFRISDRAHNGRRVQETELILLVQIVDLRSGLQCVRLQTNGPVPLCRLSQACTV</sequence>
<name>A0AAE1DEC3_9GAST</name>
<reference evidence="1" key="1">
    <citation type="journal article" date="2023" name="G3 (Bethesda)">
        <title>A reference genome for the long-term kleptoplast-retaining sea slug Elysia crispata morphotype clarki.</title>
        <authorList>
            <person name="Eastman K.E."/>
            <person name="Pendleton A.L."/>
            <person name="Shaikh M.A."/>
            <person name="Suttiyut T."/>
            <person name="Ogas R."/>
            <person name="Tomko P."/>
            <person name="Gavelis G."/>
            <person name="Widhalm J.R."/>
            <person name="Wisecaver J.H."/>
        </authorList>
    </citation>
    <scope>NUCLEOTIDE SEQUENCE</scope>
    <source>
        <strain evidence="1">ECLA1</strain>
    </source>
</reference>
<keyword evidence="2" id="KW-1185">Reference proteome</keyword>
<comment type="caution">
    <text evidence="1">The sequence shown here is derived from an EMBL/GenBank/DDBJ whole genome shotgun (WGS) entry which is preliminary data.</text>
</comment>
<dbReference type="AlphaFoldDB" id="A0AAE1DEC3"/>
<dbReference type="Proteomes" id="UP001283361">
    <property type="component" value="Unassembled WGS sequence"/>
</dbReference>